<proteinExistence type="predicted"/>
<dbReference type="Proteomes" id="UP001055811">
    <property type="component" value="Linkage Group LG08"/>
</dbReference>
<keyword evidence="2" id="KW-1185">Reference proteome</keyword>
<gene>
    <name evidence="1" type="ORF">L2E82_45032</name>
</gene>
<name>A0ACB8ZSU7_CICIN</name>
<accession>A0ACB8ZSU7</accession>
<protein>
    <submittedName>
        <fullName evidence="1">Uncharacterized protein</fullName>
    </submittedName>
</protein>
<sequence length="101" mass="10874">MLSGSVTKAKEWSGACGALEFADLQLRQDYFGYYPLSLSLSLSFSLLPFSDLQLRQESSATKAKEWSGACGAVEFTWRCTGDHVVSVVIGFGVKVGSTVVV</sequence>
<evidence type="ECO:0000313" key="1">
    <source>
        <dbReference type="EMBL" id="KAI3700406.1"/>
    </source>
</evidence>
<reference evidence="2" key="1">
    <citation type="journal article" date="2022" name="Mol. Ecol. Resour.">
        <title>The genomes of chicory, endive, great burdock and yacon provide insights into Asteraceae palaeo-polyploidization history and plant inulin production.</title>
        <authorList>
            <person name="Fan W."/>
            <person name="Wang S."/>
            <person name="Wang H."/>
            <person name="Wang A."/>
            <person name="Jiang F."/>
            <person name="Liu H."/>
            <person name="Zhao H."/>
            <person name="Xu D."/>
            <person name="Zhang Y."/>
        </authorList>
    </citation>
    <scope>NUCLEOTIDE SEQUENCE [LARGE SCALE GENOMIC DNA]</scope>
    <source>
        <strain evidence="2">cv. Punajuju</strain>
    </source>
</reference>
<reference evidence="1 2" key="2">
    <citation type="journal article" date="2022" name="Mol. Ecol. Resour.">
        <title>The genomes of chicory, endive, great burdock and yacon provide insights into Asteraceae paleo-polyploidization history and plant inulin production.</title>
        <authorList>
            <person name="Fan W."/>
            <person name="Wang S."/>
            <person name="Wang H."/>
            <person name="Wang A."/>
            <person name="Jiang F."/>
            <person name="Liu H."/>
            <person name="Zhao H."/>
            <person name="Xu D."/>
            <person name="Zhang Y."/>
        </authorList>
    </citation>
    <scope>NUCLEOTIDE SEQUENCE [LARGE SCALE GENOMIC DNA]</scope>
    <source>
        <strain evidence="2">cv. Punajuju</strain>
        <tissue evidence="1">Leaves</tissue>
    </source>
</reference>
<comment type="caution">
    <text evidence="1">The sequence shown here is derived from an EMBL/GenBank/DDBJ whole genome shotgun (WGS) entry which is preliminary data.</text>
</comment>
<organism evidence="1 2">
    <name type="scientific">Cichorium intybus</name>
    <name type="common">Chicory</name>
    <dbReference type="NCBI Taxonomy" id="13427"/>
    <lineage>
        <taxon>Eukaryota</taxon>
        <taxon>Viridiplantae</taxon>
        <taxon>Streptophyta</taxon>
        <taxon>Embryophyta</taxon>
        <taxon>Tracheophyta</taxon>
        <taxon>Spermatophyta</taxon>
        <taxon>Magnoliopsida</taxon>
        <taxon>eudicotyledons</taxon>
        <taxon>Gunneridae</taxon>
        <taxon>Pentapetalae</taxon>
        <taxon>asterids</taxon>
        <taxon>campanulids</taxon>
        <taxon>Asterales</taxon>
        <taxon>Asteraceae</taxon>
        <taxon>Cichorioideae</taxon>
        <taxon>Cichorieae</taxon>
        <taxon>Cichoriinae</taxon>
        <taxon>Cichorium</taxon>
    </lineage>
</organism>
<evidence type="ECO:0000313" key="2">
    <source>
        <dbReference type="Proteomes" id="UP001055811"/>
    </source>
</evidence>
<dbReference type="EMBL" id="CM042016">
    <property type="protein sequence ID" value="KAI3700406.1"/>
    <property type="molecule type" value="Genomic_DNA"/>
</dbReference>